<evidence type="ECO:0000256" key="1">
    <source>
        <dbReference type="ARBA" id="ARBA00004123"/>
    </source>
</evidence>
<dbReference type="PANTHER" id="PTHR22952">
    <property type="entry name" value="CAMP-RESPONSE ELEMENT BINDING PROTEIN-RELATED"/>
    <property type="match status" value="1"/>
</dbReference>
<keyword evidence="3" id="KW-0539">Nucleus</keyword>
<dbReference type="GO" id="GO:0003677">
    <property type="term" value="F:DNA binding"/>
    <property type="evidence" value="ECO:0007669"/>
    <property type="project" value="UniProtKB-KW"/>
</dbReference>
<sequence length="458" mass="50496">MNFNVDDMNGKKPANVSLMSQSTIYSLTFDELQNTMGGFGKDFGSMNMDELLKNIWTVEETQALASSAACGGGGGGACGHSPGNLQRQGSITLPRTLSQKKVDEVWRDLIKDGSGNVGSSMPQRQPTLGEITLEEFLARAGVVREDMPQPQQIGRPNNNSWFGDLSRSNNNNGELLLRFQQTYTRNENLSNRILEGNDLVLKHPPPFLLNSNHSQPQAKQHQHPPPLFPIQANVAFAPPPPMHMLNNSLLTSPGKRGGVIGVPEHSMNGTLVQSSALQGPGMVGLTTANVTAPSASKTSTISPDVIANNNVDMSPLLPVPYLINRGRKYGAVEKVVERRQRRMIKNRESAAKSRARKQAYTFELEAEVEKLKKLNKELQRKQVHMLVIVCHIHNSNLLTVILPIFDHIYSFDAGRNYENAEKSGIISFACNFAKLLLIFINEVCTIHQKGNHPSKFCI</sequence>
<gene>
    <name evidence="6" type="ORF">LLUT_LOCUS32381</name>
</gene>
<name>A0AAV1YDC1_LUPLU</name>
<dbReference type="InterPro" id="IPR004827">
    <property type="entry name" value="bZIP"/>
</dbReference>
<keyword evidence="2" id="KW-0238">DNA-binding</keyword>
<evidence type="ECO:0000313" key="6">
    <source>
        <dbReference type="EMBL" id="CAL0331321.1"/>
    </source>
</evidence>
<dbReference type="Gene3D" id="1.20.5.170">
    <property type="match status" value="1"/>
</dbReference>
<comment type="subcellular location">
    <subcellularLocation>
        <location evidence="1">Nucleus</location>
    </subcellularLocation>
</comment>
<dbReference type="PROSITE" id="PS50217">
    <property type="entry name" value="BZIP"/>
    <property type="match status" value="1"/>
</dbReference>
<dbReference type="SUPFAM" id="SSF57959">
    <property type="entry name" value="Leucine zipper domain"/>
    <property type="match status" value="1"/>
</dbReference>
<organism evidence="6 7">
    <name type="scientific">Lupinus luteus</name>
    <name type="common">European yellow lupine</name>
    <dbReference type="NCBI Taxonomy" id="3873"/>
    <lineage>
        <taxon>Eukaryota</taxon>
        <taxon>Viridiplantae</taxon>
        <taxon>Streptophyta</taxon>
        <taxon>Embryophyta</taxon>
        <taxon>Tracheophyta</taxon>
        <taxon>Spermatophyta</taxon>
        <taxon>Magnoliopsida</taxon>
        <taxon>eudicotyledons</taxon>
        <taxon>Gunneridae</taxon>
        <taxon>Pentapetalae</taxon>
        <taxon>rosids</taxon>
        <taxon>fabids</taxon>
        <taxon>Fabales</taxon>
        <taxon>Fabaceae</taxon>
        <taxon>Papilionoideae</taxon>
        <taxon>50 kb inversion clade</taxon>
        <taxon>genistoids sensu lato</taxon>
        <taxon>core genistoids</taxon>
        <taxon>Genisteae</taxon>
        <taxon>Lupinus</taxon>
    </lineage>
</organism>
<feature type="coiled-coil region" evidence="4">
    <location>
        <begin position="357"/>
        <end position="384"/>
    </location>
</feature>
<keyword evidence="7" id="KW-1185">Reference proteome</keyword>
<dbReference type="PANTHER" id="PTHR22952:SF463">
    <property type="entry name" value="ABSCISIC ACID-INSENSITIVE 5-LIKE PROTEIN 7"/>
    <property type="match status" value="1"/>
</dbReference>
<dbReference type="GO" id="GO:0045893">
    <property type="term" value="P:positive regulation of DNA-templated transcription"/>
    <property type="evidence" value="ECO:0007669"/>
    <property type="project" value="InterPro"/>
</dbReference>
<evidence type="ECO:0000259" key="5">
    <source>
        <dbReference type="PROSITE" id="PS50217"/>
    </source>
</evidence>
<keyword evidence="4" id="KW-0175">Coiled coil</keyword>
<dbReference type="PROSITE" id="PS00036">
    <property type="entry name" value="BZIP_BASIC"/>
    <property type="match status" value="1"/>
</dbReference>
<feature type="domain" description="BZIP" evidence="5">
    <location>
        <begin position="336"/>
        <end position="381"/>
    </location>
</feature>
<evidence type="ECO:0000256" key="3">
    <source>
        <dbReference type="ARBA" id="ARBA00023242"/>
    </source>
</evidence>
<dbReference type="CDD" id="cd14707">
    <property type="entry name" value="bZIP_plant_BZIP46"/>
    <property type="match status" value="1"/>
</dbReference>
<evidence type="ECO:0000256" key="4">
    <source>
        <dbReference type="SAM" id="Coils"/>
    </source>
</evidence>
<dbReference type="GO" id="GO:0003700">
    <property type="term" value="F:DNA-binding transcription factor activity"/>
    <property type="evidence" value="ECO:0007669"/>
    <property type="project" value="InterPro"/>
</dbReference>
<dbReference type="Pfam" id="PF00170">
    <property type="entry name" value="bZIP_1"/>
    <property type="match status" value="1"/>
</dbReference>
<dbReference type="Proteomes" id="UP001497480">
    <property type="component" value="Unassembled WGS sequence"/>
</dbReference>
<dbReference type="SMART" id="SM00338">
    <property type="entry name" value="BRLZ"/>
    <property type="match status" value="1"/>
</dbReference>
<dbReference type="EMBL" id="CAXHTB010000023">
    <property type="protein sequence ID" value="CAL0331321.1"/>
    <property type="molecule type" value="Genomic_DNA"/>
</dbReference>
<comment type="caution">
    <text evidence="6">The sequence shown here is derived from an EMBL/GenBank/DDBJ whole genome shotgun (WGS) entry which is preliminary data.</text>
</comment>
<dbReference type="GO" id="GO:0005634">
    <property type="term" value="C:nucleus"/>
    <property type="evidence" value="ECO:0007669"/>
    <property type="project" value="UniProtKB-SubCell"/>
</dbReference>
<dbReference type="AlphaFoldDB" id="A0AAV1YDC1"/>
<dbReference type="InterPro" id="IPR046347">
    <property type="entry name" value="bZIP_sf"/>
</dbReference>
<reference evidence="6 7" key="1">
    <citation type="submission" date="2024-03" db="EMBL/GenBank/DDBJ databases">
        <authorList>
            <person name="Martinez-Hernandez J."/>
        </authorList>
    </citation>
    <scope>NUCLEOTIDE SEQUENCE [LARGE SCALE GENOMIC DNA]</scope>
</reference>
<protein>
    <recommendedName>
        <fullName evidence="5">BZIP domain-containing protein</fullName>
    </recommendedName>
</protein>
<evidence type="ECO:0000313" key="7">
    <source>
        <dbReference type="Proteomes" id="UP001497480"/>
    </source>
</evidence>
<evidence type="ECO:0000256" key="2">
    <source>
        <dbReference type="ARBA" id="ARBA00023125"/>
    </source>
</evidence>
<dbReference type="InterPro" id="IPR043452">
    <property type="entry name" value="BZIP46-like"/>
</dbReference>
<proteinExistence type="predicted"/>
<accession>A0AAV1YDC1</accession>